<feature type="chain" id="PRO_5040904339" description="Tyrosine-protein kinase ephrin type A/B receptor-like domain-containing protein" evidence="4">
    <location>
        <begin position="20"/>
        <end position="1512"/>
    </location>
</feature>
<evidence type="ECO:0000256" key="2">
    <source>
        <dbReference type="SAM" id="MobiDB-lite"/>
    </source>
</evidence>
<sequence length="1512" mass="165106">MAVSTVPFVLLSLLWLVSGQLGQFNNVKLLQKDVDLVILKPAADTKAKAVIINDEAFDINFEMESTDCIKDEGFGATKNCLVTNVVNSNDCVCASRTIEMGSGSGVITAGSWQEVEITVDASNNVLASNQPYSMLFKVKVKQSSAGSFLTADEATLTARAFISADADVGNSAAHVTLPTSIDAGGAISFTFQPYDSTNNPIPTILTNQVASAFIEYATEDEQPKTLECTLVYVEDSSGTSGYTYASTQSCVHQDSTFAGPVTLYIDLYSAMGNAPVGKQIVTDVNCPTPTLPKLAMTNDGAYGKCQCPPGYYLQNNECHTCGVGYYRATKGAEFIQGPGGGAECDKCPHYDDGLTTTQYENATLQSHCICPNNMVMVDTSTRECVCPAGTILSKTPATHQFANVNNKPDEGICIQCEAGKYSELISTTVGEQCSPCSGLDPNTDTGGVEGSTTSAACVCADPNMELMSDGNCGCKPGFFNPHPGNCTKCPADTYTDEANTLNQCVECAANDPNKFTNGTIGSSSLTMCVCEDVNMDFNDEGKCGCKPGYFFQEEATSTCSSKCCECPEDTYSDTTSTSTSCTSCTADDLMEYSYTNKTTGGSSKDACICHDELFFLHDPNYVDEGGHFAPCVCAAGRYFAGETEGCLNCPIGKYQHYPEVSTSCRDCLVPYTETRANVNGFVGYYSGINGSTTETTGTTTPDDCGCTEESFDIGHKCYPCQEGHDCKEGDTSDEFGVTAETGIIEAGYWRPYGDSATVFECHHNASKFCIGSSYGESFGDGLCLEGHTGPYCENCINDYNTPGTETTWAKDQKTGECTECIEGAGTILLEVVSVLFVLFMSVFFYFAYRTAKGAIKMQEDAALGADMESEGEEMNERLRAESKAKIAEMKAKVNEMKGKMAAMKAKQQAYVDKIKGYQKMYKSMRTPLKIFISFFQISSGLPKTLNLKYPVNFTQALHAVNFVNLDFAAMMAAACMPEASSPFFKGFYLELFALTMGPLVIGLSLLAVFAYCKKSKSPMLDVIGDEVFKLFLLGTYLIMPGATVKIFTTFNCDTDLPYDNYYTDIDGNQYDTLANANYGSYLKADYNRMCHNTSVATYTKDENGYYDLQITTSVTDEYNFWRWYAVGMIFVYPIGIPCLYFFLLYFNRHTIDPGQDELQVLYGGDEAKALGIAIQIRDSGPHSHRHKMFAFLYEAYEPKCWYFEVIECMRRIVLTGGLIVFKPGSIFQIVVSMVVCLFSIRVYAGIGPFIKAKDDTLAEIMQWQIFFTLFGSMLLKVDLHGEQGVSHNDFGVLLLIVNAAGPTMLILNSVRNGDMKAKYDASYEKGKETLNKHKGKLLCCAGTVGAAIASMDEKKKGAEERASKAAEDSKKRPEEFGVKKTLELWEEQKKKEEEERIENERILREINGEGGEEEEEGGGEGGEEKEEKEKREEMKVEAKDSSKEGVDINPIAAADPLPNATIEMTVMKTEDNDVVVLDGASKKYKEKNGIDEEDEFLGLGDENMGDDNNGKD</sequence>
<keyword evidence="3" id="KW-1133">Transmembrane helix</keyword>
<keyword evidence="3" id="KW-0472">Membrane</keyword>
<evidence type="ECO:0008006" key="7">
    <source>
        <dbReference type="Google" id="ProtNLM"/>
    </source>
</evidence>
<comment type="caution">
    <text evidence="5">The sequence shown here is derived from an EMBL/GenBank/DDBJ whole genome shotgun (WGS) entry which is preliminary data.</text>
</comment>
<keyword evidence="4" id="KW-0732">Signal</keyword>
<proteinExistence type="predicted"/>
<feature type="region of interest" description="Disordered" evidence="2">
    <location>
        <begin position="1388"/>
        <end position="1452"/>
    </location>
</feature>
<feature type="transmembrane region" description="Helical" evidence="3">
    <location>
        <begin position="1290"/>
        <end position="1310"/>
    </location>
</feature>
<reference evidence="6" key="1">
    <citation type="journal article" date="2023" name="Commun. Biol.">
        <title>Genome analysis of Parmales, the sister group of diatoms, reveals the evolutionary specialization of diatoms from phago-mixotrophs to photoautotrophs.</title>
        <authorList>
            <person name="Ban H."/>
            <person name="Sato S."/>
            <person name="Yoshikawa S."/>
            <person name="Yamada K."/>
            <person name="Nakamura Y."/>
            <person name="Ichinomiya M."/>
            <person name="Sato N."/>
            <person name="Blanc-Mathieu R."/>
            <person name="Endo H."/>
            <person name="Kuwata A."/>
            <person name="Ogata H."/>
        </authorList>
    </citation>
    <scope>NUCLEOTIDE SEQUENCE [LARGE SCALE GENOMIC DNA]</scope>
</reference>
<organism evidence="5 6">
    <name type="scientific">Triparma columacea</name>
    <dbReference type="NCBI Taxonomy" id="722753"/>
    <lineage>
        <taxon>Eukaryota</taxon>
        <taxon>Sar</taxon>
        <taxon>Stramenopiles</taxon>
        <taxon>Ochrophyta</taxon>
        <taxon>Bolidophyceae</taxon>
        <taxon>Parmales</taxon>
        <taxon>Triparmaceae</taxon>
        <taxon>Triparma</taxon>
    </lineage>
</organism>
<dbReference type="EMBL" id="BRYA01000071">
    <property type="protein sequence ID" value="GMI37100.1"/>
    <property type="molecule type" value="Genomic_DNA"/>
</dbReference>
<feature type="signal peptide" evidence="4">
    <location>
        <begin position="1"/>
        <end position="19"/>
    </location>
</feature>
<feature type="transmembrane region" description="Helical" evidence="3">
    <location>
        <begin position="827"/>
        <end position="848"/>
    </location>
</feature>
<evidence type="ECO:0000256" key="4">
    <source>
        <dbReference type="SAM" id="SignalP"/>
    </source>
</evidence>
<feature type="compositionally biased region" description="Acidic residues" evidence="2">
    <location>
        <begin position="1410"/>
        <end position="1424"/>
    </location>
</feature>
<feature type="compositionally biased region" description="Basic and acidic residues" evidence="2">
    <location>
        <begin position="1388"/>
        <end position="1407"/>
    </location>
</feature>
<accession>A0A9W7L752</accession>
<evidence type="ECO:0000313" key="5">
    <source>
        <dbReference type="EMBL" id="GMI37100.1"/>
    </source>
</evidence>
<evidence type="ECO:0000313" key="6">
    <source>
        <dbReference type="Proteomes" id="UP001165065"/>
    </source>
</evidence>
<name>A0A9W7L752_9STRA</name>
<keyword evidence="3" id="KW-0812">Transmembrane</keyword>
<feature type="transmembrane region" description="Helical" evidence="3">
    <location>
        <begin position="1123"/>
        <end position="1146"/>
    </location>
</feature>
<dbReference type="SMART" id="SM01411">
    <property type="entry name" value="Ephrin_rec_like"/>
    <property type="match status" value="5"/>
</dbReference>
<evidence type="ECO:0000256" key="1">
    <source>
        <dbReference type="SAM" id="Coils"/>
    </source>
</evidence>
<keyword evidence="6" id="KW-1185">Reference proteome</keyword>
<feature type="transmembrane region" description="Helical" evidence="3">
    <location>
        <begin position="1256"/>
        <end position="1275"/>
    </location>
</feature>
<feature type="transmembrane region" description="Helical" evidence="3">
    <location>
        <begin position="991"/>
        <end position="1012"/>
    </location>
</feature>
<protein>
    <recommendedName>
        <fullName evidence="7">Tyrosine-protein kinase ephrin type A/B receptor-like domain-containing protein</fullName>
    </recommendedName>
</protein>
<feature type="region of interest" description="Disordered" evidence="2">
    <location>
        <begin position="1352"/>
        <end position="1374"/>
    </location>
</feature>
<keyword evidence="1" id="KW-0175">Coiled coil</keyword>
<gene>
    <name evidence="5" type="ORF">TrCOL_g7169</name>
</gene>
<feature type="coiled-coil region" evidence="1">
    <location>
        <begin position="879"/>
        <end position="906"/>
    </location>
</feature>
<dbReference type="OrthoDB" id="195406at2759"/>
<feature type="compositionally biased region" description="Basic and acidic residues" evidence="2">
    <location>
        <begin position="1425"/>
        <end position="1446"/>
    </location>
</feature>
<feature type="region of interest" description="Disordered" evidence="2">
    <location>
        <begin position="1484"/>
        <end position="1512"/>
    </location>
</feature>
<dbReference type="Proteomes" id="UP001165065">
    <property type="component" value="Unassembled WGS sequence"/>
</dbReference>
<feature type="transmembrane region" description="Helical" evidence="3">
    <location>
        <begin position="1226"/>
        <end position="1244"/>
    </location>
</feature>
<evidence type="ECO:0000256" key="3">
    <source>
        <dbReference type="SAM" id="Phobius"/>
    </source>
</evidence>